<accession>A0A1W6I0Z0</accession>
<evidence type="ECO:0000313" key="3">
    <source>
        <dbReference type="EMBL" id="ARM37710.1"/>
    </source>
</evidence>
<dbReference type="AlphaFoldDB" id="A0A1W6I0Z0"/>
<geneLocation type="plasmid" evidence="3">
    <name>unnamed</name>
</geneLocation>
<dbReference type="InterPro" id="IPR038625">
    <property type="entry name" value="R_equi_Vir_sf"/>
</dbReference>
<dbReference type="EMBL" id="JN710454">
    <property type="protein sequence ID" value="ARM37710.1"/>
    <property type="molecule type" value="Genomic_DNA"/>
</dbReference>
<evidence type="ECO:0000256" key="1">
    <source>
        <dbReference type="SAM" id="MobiDB-lite"/>
    </source>
</evidence>
<feature type="signal peptide" evidence="2">
    <location>
        <begin position="1"/>
        <end position="31"/>
    </location>
</feature>
<reference evidence="3" key="1">
    <citation type="journal article" date="2014" name="Indian J. Biotechnol.">
        <title>Molecular characterization of virulence-associated protein (Vap) family genes of pathogenic Rhodococcus equi isolates from clinical cases of Indian equines.</title>
        <authorList>
            <person name="Anand T."/>
            <person name="Bera B.C."/>
            <person name="Vaid R.K."/>
            <person name="Shanmugasundaram K."/>
            <person name="Sharma G."/>
            <person name="Virmani N."/>
            <person name="Shukla B.N."/>
            <person name="Barua S."/>
            <person name="Malik P."/>
            <person name="Singh R.K."/>
        </authorList>
    </citation>
    <scope>NUCLEOTIDE SEQUENCE</scope>
    <source>
        <strain evidence="3">SNP89</strain>
        <plasmid evidence="3">unnamed</plasmid>
    </source>
</reference>
<organism evidence="3">
    <name type="scientific">Rhodococcus hoagii</name>
    <name type="common">Corynebacterium equii</name>
    <dbReference type="NCBI Taxonomy" id="43767"/>
    <lineage>
        <taxon>Bacteria</taxon>
        <taxon>Bacillati</taxon>
        <taxon>Actinomycetota</taxon>
        <taxon>Actinomycetes</taxon>
        <taxon>Mycobacteriales</taxon>
        <taxon>Nocardiaceae</taxon>
        <taxon>Prescottella</taxon>
    </lineage>
</organism>
<protein>
    <submittedName>
        <fullName evidence="3">Virulence associated protein A</fullName>
    </submittedName>
</protein>
<dbReference type="InterPro" id="IPR008810">
    <property type="entry name" value="R_equi_Vir"/>
</dbReference>
<keyword evidence="2" id="KW-0732">Signal</keyword>
<name>A0A1W6I0Z0_RHOHA</name>
<feature type="chain" id="PRO_5012258515" evidence="2">
    <location>
        <begin position="32"/>
        <end position="189"/>
    </location>
</feature>
<proteinExistence type="predicted"/>
<dbReference type="PIRSF" id="PIRSF009221">
    <property type="entry name" value="R_equi_Vir"/>
    <property type="match status" value="1"/>
</dbReference>
<sequence>MKTLHKTVSKAIAATAVAAAAAMIPAGVANATVLDSGSSSAILNSGAGSGIVGSGSYDSSTTSLNLQKDEPNGRASDTAGQEQQYDVHGDVISAVVYQRFHVFGPEGKVFDGDAGGLTLPGAGAFWGTLFTNDLQRLYKDTVSFQYNAVGPYLNINFFDSSGSFLGHIQSGGVSTVVGAGGGSGSWHNA</sequence>
<evidence type="ECO:0000256" key="2">
    <source>
        <dbReference type="SAM" id="SignalP"/>
    </source>
</evidence>
<dbReference type="Gene3D" id="2.40.128.480">
    <property type="entry name" value="Rhodococcus equi virulence-associated protein"/>
    <property type="match status" value="1"/>
</dbReference>
<gene>
    <name evidence="3" type="primary">vapA</name>
</gene>
<keyword evidence="3" id="KW-0614">Plasmid</keyword>
<feature type="region of interest" description="Disordered" evidence="1">
    <location>
        <begin position="62"/>
        <end position="82"/>
    </location>
</feature>
<dbReference type="Pfam" id="PF05526">
    <property type="entry name" value="R_equi_Vir"/>
    <property type="match status" value="1"/>
</dbReference>